<accession>A0ABY7MSZ2</accession>
<sequence length="46" mass="5375">MFYRGAHARWHVEGYVKKVAFLRLNNPHPLGFAIRAVNKLRSLIAR</sequence>
<reference evidence="1" key="1">
    <citation type="submission" date="2021-12" db="EMBL/GenBank/DDBJ databases">
        <title>Bradyrhizobium xenonodulans sp. nov.</title>
        <authorList>
            <person name="Claassens R."/>
            <person name="Venter S.N."/>
            <person name="Beukes C.W."/>
            <person name="Stepkowski T."/>
            <person name="Steenkamp E.T."/>
        </authorList>
    </citation>
    <scope>NUCLEOTIDE SEQUENCE</scope>
    <source>
        <strain evidence="1">14AB</strain>
    </source>
</reference>
<dbReference type="EMBL" id="CP089391">
    <property type="protein sequence ID" value="WBL81495.1"/>
    <property type="molecule type" value="Genomic_DNA"/>
</dbReference>
<dbReference type="RefSeq" id="WP_270170173.1">
    <property type="nucleotide sequence ID" value="NZ_CP089391.1"/>
</dbReference>
<proteinExistence type="predicted"/>
<gene>
    <name evidence="1" type="ORF">I3J27_14120</name>
</gene>
<evidence type="ECO:0000313" key="1">
    <source>
        <dbReference type="EMBL" id="WBL81495.1"/>
    </source>
</evidence>
<dbReference type="Proteomes" id="UP001179614">
    <property type="component" value="Chromosome"/>
</dbReference>
<evidence type="ECO:0000313" key="2">
    <source>
        <dbReference type="Proteomes" id="UP001179614"/>
    </source>
</evidence>
<organism evidence="1 2">
    <name type="scientific">Bradyrhizobium xenonodulans</name>
    <dbReference type="NCBI Taxonomy" id="2736875"/>
    <lineage>
        <taxon>Bacteria</taxon>
        <taxon>Pseudomonadati</taxon>
        <taxon>Pseudomonadota</taxon>
        <taxon>Alphaproteobacteria</taxon>
        <taxon>Hyphomicrobiales</taxon>
        <taxon>Nitrobacteraceae</taxon>
        <taxon>Bradyrhizobium</taxon>
    </lineage>
</organism>
<keyword evidence="2" id="KW-1185">Reference proteome</keyword>
<protein>
    <submittedName>
        <fullName evidence="1">Uncharacterized protein</fullName>
    </submittedName>
</protein>
<name>A0ABY7MSZ2_9BRAD</name>